<accession>A0ABW5B8Q9</accession>
<dbReference type="RefSeq" id="WP_380802030.1">
    <property type="nucleotide sequence ID" value="NZ_JBHUIV010000016.1"/>
</dbReference>
<gene>
    <name evidence="1" type="ORF">ACFSKV_09960</name>
</gene>
<proteinExistence type="predicted"/>
<sequence>MKSIVPMGLLKVYSLLVFYSAGSRLPASGRSVTCLNALAGRLGPKQCSLLTTVLLLQKEEP</sequence>
<evidence type="ECO:0000313" key="2">
    <source>
        <dbReference type="Proteomes" id="UP001597414"/>
    </source>
</evidence>
<dbReference type="Proteomes" id="UP001597414">
    <property type="component" value="Unassembled WGS sequence"/>
</dbReference>
<reference evidence="2" key="1">
    <citation type="journal article" date="2019" name="Int. J. Syst. Evol. Microbiol.">
        <title>The Global Catalogue of Microorganisms (GCM) 10K type strain sequencing project: providing services to taxonomists for standard genome sequencing and annotation.</title>
        <authorList>
            <consortium name="The Broad Institute Genomics Platform"/>
            <consortium name="The Broad Institute Genome Sequencing Center for Infectious Disease"/>
            <person name="Wu L."/>
            <person name="Ma J."/>
        </authorList>
    </citation>
    <scope>NUCLEOTIDE SEQUENCE [LARGE SCALE GENOMIC DNA]</scope>
    <source>
        <strain evidence="2">KCTC 19812</strain>
    </source>
</reference>
<comment type="caution">
    <text evidence="1">The sequence shown here is derived from an EMBL/GenBank/DDBJ whole genome shotgun (WGS) entry which is preliminary data.</text>
</comment>
<protein>
    <submittedName>
        <fullName evidence="1">Uncharacterized protein</fullName>
    </submittedName>
</protein>
<evidence type="ECO:0000313" key="1">
    <source>
        <dbReference type="EMBL" id="MFD2201894.1"/>
    </source>
</evidence>
<organism evidence="1 2">
    <name type="scientific">Shivajiella indica</name>
    <dbReference type="NCBI Taxonomy" id="872115"/>
    <lineage>
        <taxon>Bacteria</taxon>
        <taxon>Pseudomonadati</taxon>
        <taxon>Bacteroidota</taxon>
        <taxon>Cytophagia</taxon>
        <taxon>Cytophagales</taxon>
        <taxon>Cyclobacteriaceae</taxon>
        <taxon>Shivajiella</taxon>
    </lineage>
</organism>
<keyword evidence="2" id="KW-1185">Reference proteome</keyword>
<dbReference type="EMBL" id="JBHUIV010000016">
    <property type="protein sequence ID" value="MFD2201894.1"/>
    <property type="molecule type" value="Genomic_DNA"/>
</dbReference>
<name>A0ABW5B8Q9_9BACT</name>